<dbReference type="InterPro" id="IPR007197">
    <property type="entry name" value="rSAM"/>
</dbReference>
<evidence type="ECO:0000256" key="2">
    <source>
        <dbReference type="ARBA" id="ARBA00022691"/>
    </source>
</evidence>
<dbReference type="PANTHER" id="PTHR11228">
    <property type="entry name" value="RADICAL SAM DOMAIN PROTEIN"/>
    <property type="match status" value="1"/>
</dbReference>
<keyword evidence="2" id="KW-0949">S-adenosyl-L-methionine</keyword>
<dbReference type="GO" id="GO:0051536">
    <property type="term" value="F:iron-sulfur cluster binding"/>
    <property type="evidence" value="ECO:0007669"/>
    <property type="project" value="UniProtKB-KW"/>
</dbReference>
<dbReference type="SFLD" id="SFLDG01067">
    <property type="entry name" value="SPASM/twitch_domain_containing"/>
    <property type="match status" value="1"/>
</dbReference>
<name>A0A5M6I4R8_9PROT</name>
<dbReference type="InterPro" id="IPR058240">
    <property type="entry name" value="rSAM_sf"/>
</dbReference>
<dbReference type="InterPro" id="IPR006638">
    <property type="entry name" value="Elp3/MiaA/NifB-like_rSAM"/>
</dbReference>
<dbReference type="Gene3D" id="3.20.20.70">
    <property type="entry name" value="Aldolase class I"/>
    <property type="match status" value="1"/>
</dbReference>
<dbReference type="SFLD" id="SFLDS00029">
    <property type="entry name" value="Radical_SAM"/>
    <property type="match status" value="1"/>
</dbReference>
<dbReference type="Proteomes" id="UP000324065">
    <property type="component" value="Unassembled WGS sequence"/>
</dbReference>
<dbReference type="PANTHER" id="PTHR11228:SF7">
    <property type="entry name" value="PQQA PEPTIDE CYCLASE"/>
    <property type="match status" value="1"/>
</dbReference>
<protein>
    <submittedName>
        <fullName evidence="7">Radical SAM protein</fullName>
    </submittedName>
</protein>
<dbReference type="InterPro" id="IPR050377">
    <property type="entry name" value="Radical_SAM_PqqE_MftC-like"/>
</dbReference>
<dbReference type="RefSeq" id="WP_150064217.1">
    <property type="nucleotide sequence ID" value="NZ_JACHII010000037.1"/>
</dbReference>
<accession>A0A5M6I4R8</accession>
<dbReference type="GO" id="GO:0003824">
    <property type="term" value="F:catalytic activity"/>
    <property type="evidence" value="ECO:0007669"/>
    <property type="project" value="InterPro"/>
</dbReference>
<dbReference type="SMART" id="SM00729">
    <property type="entry name" value="Elp3"/>
    <property type="match status" value="1"/>
</dbReference>
<keyword evidence="3" id="KW-0479">Metal-binding</keyword>
<keyword evidence="8" id="KW-1185">Reference proteome</keyword>
<evidence type="ECO:0000259" key="6">
    <source>
        <dbReference type="PROSITE" id="PS51918"/>
    </source>
</evidence>
<organism evidence="7 8">
    <name type="scientific">Roseospira marina</name>
    <dbReference type="NCBI Taxonomy" id="140057"/>
    <lineage>
        <taxon>Bacteria</taxon>
        <taxon>Pseudomonadati</taxon>
        <taxon>Pseudomonadota</taxon>
        <taxon>Alphaproteobacteria</taxon>
        <taxon>Rhodospirillales</taxon>
        <taxon>Rhodospirillaceae</taxon>
        <taxon>Roseospira</taxon>
    </lineage>
</organism>
<gene>
    <name evidence="7" type="ORF">F1188_19975</name>
</gene>
<dbReference type="PROSITE" id="PS51918">
    <property type="entry name" value="RADICAL_SAM"/>
    <property type="match status" value="1"/>
</dbReference>
<dbReference type="AlphaFoldDB" id="A0A5M6I4R8"/>
<evidence type="ECO:0000256" key="4">
    <source>
        <dbReference type="ARBA" id="ARBA00023004"/>
    </source>
</evidence>
<comment type="caution">
    <text evidence="7">The sequence shown here is derived from an EMBL/GenBank/DDBJ whole genome shotgun (WGS) entry which is preliminary data.</text>
</comment>
<proteinExistence type="predicted"/>
<dbReference type="SUPFAM" id="SSF102114">
    <property type="entry name" value="Radical SAM enzymes"/>
    <property type="match status" value="1"/>
</dbReference>
<keyword evidence="4" id="KW-0408">Iron</keyword>
<dbReference type="Pfam" id="PF04055">
    <property type="entry name" value="Radical_SAM"/>
    <property type="match status" value="1"/>
</dbReference>
<evidence type="ECO:0000313" key="8">
    <source>
        <dbReference type="Proteomes" id="UP000324065"/>
    </source>
</evidence>
<sequence>MPDRESPVGAAPSGLPLFSTDFSLAPLPEDADLERMVAALRAAQVVPRRLIAPMFVLLDITDECSLQCGYCYNQSGLTGRTRMSRERLFAIARELVDMRVFSVCVCGGEPTLHGDFVDVIRFLRRHDLLVASITNGQDLDEDLIGEMARNLAIVQVTLDGPDAETHDAVRGPGTFDKALKTIERLKAHGLRQLRIAFTCTRRNIDRFSGMLDLCLRIGAQDLRTMQLVPVGRAHRNQGFRAAPEQVARARQQVADWMADPAVMRRISVEWGTPHEHIRVGLAYGYLLGVNISAEGFYKISPYLPLAFGQAGRVSLKDAWVQGLGEGWRLPEARALFETITSVEDYERAYVSVLNHPEAHDGYLDLWRDPTGVRDGHGAGGRGALH</sequence>
<dbReference type="CDD" id="cd01335">
    <property type="entry name" value="Radical_SAM"/>
    <property type="match status" value="1"/>
</dbReference>
<evidence type="ECO:0000256" key="5">
    <source>
        <dbReference type="ARBA" id="ARBA00023014"/>
    </source>
</evidence>
<evidence type="ECO:0000313" key="7">
    <source>
        <dbReference type="EMBL" id="KAA5603226.1"/>
    </source>
</evidence>
<comment type="cofactor">
    <cofactor evidence="1">
        <name>[4Fe-4S] cluster</name>
        <dbReference type="ChEBI" id="CHEBI:49883"/>
    </cofactor>
</comment>
<dbReference type="GO" id="GO:0046872">
    <property type="term" value="F:metal ion binding"/>
    <property type="evidence" value="ECO:0007669"/>
    <property type="project" value="UniProtKB-KW"/>
</dbReference>
<dbReference type="InterPro" id="IPR013785">
    <property type="entry name" value="Aldolase_TIM"/>
</dbReference>
<dbReference type="OrthoDB" id="5288924at2"/>
<feature type="domain" description="Radical SAM core" evidence="6">
    <location>
        <begin position="50"/>
        <end position="269"/>
    </location>
</feature>
<keyword evidence="5" id="KW-0411">Iron-sulfur</keyword>
<dbReference type="EMBL" id="VWPJ01000039">
    <property type="protein sequence ID" value="KAA5603226.1"/>
    <property type="molecule type" value="Genomic_DNA"/>
</dbReference>
<evidence type="ECO:0000256" key="3">
    <source>
        <dbReference type="ARBA" id="ARBA00022723"/>
    </source>
</evidence>
<evidence type="ECO:0000256" key="1">
    <source>
        <dbReference type="ARBA" id="ARBA00001966"/>
    </source>
</evidence>
<reference evidence="7 8" key="1">
    <citation type="submission" date="2019-09" db="EMBL/GenBank/DDBJ databases">
        <title>Genome sequence of Roseospira marina, one of the more divergent members of the non-sulfur purple photosynthetic bacterial family, the Rhodospirillaceae.</title>
        <authorList>
            <person name="Meyer T."/>
            <person name="Kyndt J."/>
        </authorList>
    </citation>
    <scope>NUCLEOTIDE SEQUENCE [LARGE SCALE GENOMIC DNA]</scope>
    <source>
        <strain evidence="7 8">DSM 15113</strain>
    </source>
</reference>
<dbReference type="SFLD" id="SFLDG01386">
    <property type="entry name" value="main_SPASM_domain-containing"/>
    <property type="match status" value="1"/>
</dbReference>